<comment type="caution">
    <text evidence="1">The sequence shown here is derived from an EMBL/GenBank/DDBJ whole genome shotgun (WGS) entry which is preliminary data.</text>
</comment>
<evidence type="ECO:0000313" key="2">
    <source>
        <dbReference type="Proteomes" id="UP001151760"/>
    </source>
</evidence>
<protein>
    <recommendedName>
        <fullName evidence="3">Reverse transcriptase domain-containing protein</fullName>
    </recommendedName>
</protein>
<reference evidence="1" key="1">
    <citation type="journal article" date="2022" name="Int. J. Mol. Sci.">
        <title>Draft Genome of Tanacetum Coccineum: Genomic Comparison of Closely Related Tanacetum-Family Plants.</title>
        <authorList>
            <person name="Yamashiro T."/>
            <person name="Shiraishi A."/>
            <person name="Nakayama K."/>
            <person name="Satake H."/>
        </authorList>
    </citation>
    <scope>NUCLEOTIDE SEQUENCE</scope>
</reference>
<sequence length="211" mass="23589">MVFNVESNSKYPLKHGDESIHKIDILDITRENHFHEVLNVQKSINLLSGSFTPSSDPVVASLSPSLTPFGDSDFILKEIDTFLASDDSTSPDVDDGIFNLEGDIHLIEELLNNEISSDLPPFLPMLEINVTLNIKTSIDDPLDLELKDLPPHLEGTSKLPVIIAKDLKREEKEQLLKHQRRVNPKIHEVIKAEVIKLLDVGLIYPISDSPS</sequence>
<reference evidence="1" key="2">
    <citation type="submission" date="2022-01" db="EMBL/GenBank/DDBJ databases">
        <authorList>
            <person name="Yamashiro T."/>
            <person name="Shiraishi A."/>
            <person name="Satake H."/>
            <person name="Nakayama K."/>
        </authorList>
    </citation>
    <scope>NUCLEOTIDE SEQUENCE</scope>
</reference>
<proteinExistence type="predicted"/>
<evidence type="ECO:0000313" key="1">
    <source>
        <dbReference type="EMBL" id="GJT03192.1"/>
    </source>
</evidence>
<dbReference type="EMBL" id="BQNB010012406">
    <property type="protein sequence ID" value="GJT03192.1"/>
    <property type="molecule type" value="Genomic_DNA"/>
</dbReference>
<organism evidence="1 2">
    <name type="scientific">Tanacetum coccineum</name>
    <dbReference type="NCBI Taxonomy" id="301880"/>
    <lineage>
        <taxon>Eukaryota</taxon>
        <taxon>Viridiplantae</taxon>
        <taxon>Streptophyta</taxon>
        <taxon>Embryophyta</taxon>
        <taxon>Tracheophyta</taxon>
        <taxon>Spermatophyta</taxon>
        <taxon>Magnoliopsida</taxon>
        <taxon>eudicotyledons</taxon>
        <taxon>Gunneridae</taxon>
        <taxon>Pentapetalae</taxon>
        <taxon>asterids</taxon>
        <taxon>campanulids</taxon>
        <taxon>Asterales</taxon>
        <taxon>Asteraceae</taxon>
        <taxon>Asteroideae</taxon>
        <taxon>Anthemideae</taxon>
        <taxon>Anthemidinae</taxon>
        <taxon>Tanacetum</taxon>
    </lineage>
</organism>
<dbReference type="Proteomes" id="UP001151760">
    <property type="component" value="Unassembled WGS sequence"/>
</dbReference>
<gene>
    <name evidence="1" type="ORF">Tco_0824361</name>
</gene>
<evidence type="ECO:0008006" key="3">
    <source>
        <dbReference type="Google" id="ProtNLM"/>
    </source>
</evidence>
<name>A0ABQ5ANX8_9ASTR</name>
<accession>A0ABQ5ANX8</accession>
<keyword evidence="2" id="KW-1185">Reference proteome</keyword>
<feature type="non-terminal residue" evidence="1">
    <location>
        <position position="211"/>
    </location>
</feature>